<dbReference type="SUPFAM" id="SSF158682">
    <property type="entry name" value="TerB-like"/>
    <property type="match status" value="1"/>
</dbReference>
<dbReference type="RefSeq" id="WP_136932350.1">
    <property type="nucleotide sequence ID" value="NZ_SSMQ01000035.1"/>
</dbReference>
<evidence type="ECO:0000313" key="1">
    <source>
        <dbReference type="EMBL" id="TKD02227.1"/>
    </source>
</evidence>
<dbReference type="InterPro" id="IPR029024">
    <property type="entry name" value="TerB-like"/>
</dbReference>
<dbReference type="EMBL" id="SSMQ01000035">
    <property type="protein sequence ID" value="TKD02227.1"/>
    <property type="molecule type" value="Genomic_DNA"/>
</dbReference>
<reference evidence="1 2" key="1">
    <citation type="submission" date="2019-04" db="EMBL/GenBank/DDBJ databases">
        <authorList>
            <person name="Li Y."/>
            <person name="Wang J."/>
        </authorList>
    </citation>
    <scope>NUCLEOTIDE SEQUENCE [LARGE SCALE GENOMIC DNA]</scope>
    <source>
        <strain evidence="1 2">DSM 14668</strain>
    </source>
</reference>
<comment type="caution">
    <text evidence="1">The sequence shown here is derived from an EMBL/GenBank/DDBJ whole genome shotgun (WGS) entry which is preliminary data.</text>
</comment>
<dbReference type="OrthoDB" id="466680at2"/>
<keyword evidence="2" id="KW-1185">Reference proteome</keyword>
<evidence type="ECO:0008006" key="3">
    <source>
        <dbReference type="Google" id="ProtNLM"/>
    </source>
</evidence>
<protein>
    <recommendedName>
        <fullName evidence="3">Co-chaperone DjlA N-terminal domain-containing protein</fullName>
    </recommendedName>
</protein>
<gene>
    <name evidence="1" type="ORF">E8A74_29065</name>
</gene>
<sequence>MTTNRELGYLWSLKQKCNVDKLPTLEAYDGYLKAILTCANGDGNLTPAEREWVIGHGSAVGALDSLLDELKTYKADEDIEKLLAMSPQADASRRVLIYDAVRACSADGEYNDREKATVRKMGAKLGISEDLIRQIEDVALEEARLWERRVKLVYPAGTPPTLRVDTPSSDPA</sequence>
<evidence type="ECO:0000313" key="2">
    <source>
        <dbReference type="Proteomes" id="UP000309215"/>
    </source>
</evidence>
<proteinExistence type="predicted"/>
<accession>A0A4U1J4R9</accession>
<name>A0A4U1J4R9_9BACT</name>
<organism evidence="1 2">
    <name type="scientific">Polyangium fumosum</name>
    <dbReference type="NCBI Taxonomy" id="889272"/>
    <lineage>
        <taxon>Bacteria</taxon>
        <taxon>Pseudomonadati</taxon>
        <taxon>Myxococcota</taxon>
        <taxon>Polyangia</taxon>
        <taxon>Polyangiales</taxon>
        <taxon>Polyangiaceae</taxon>
        <taxon>Polyangium</taxon>
    </lineage>
</organism>
<dbReference type="Proteomes" id="UP000309215">
    <property type="component" value="Unassembled WGS sequence"/>
</dbReference>
<dbReference type="Gene3D" id="1.10.3680.10">
    <property type="entry name" value="TerB-like"/>
    <property type="match status" value="1"/>
</dbReference>
<dbReference type="AlphaFoldDB" id="A0A4U1J4R9"/>